<dbReference type="Gramene" id="OE9A111212T1">
    <property type="protein sequence ID" value="OE9A111212C1"/>
    <property type="gene ID" value="OE9A111212"/>
</dbReference>
<comment type="caution">
    <text evidence="2">The sequence shown here is derived from an EMBL/GenBank/DDBJ whole genome shotgun (WGS) entry which is preliminary data.</text>
</comment>
<sequence>MEGIEKELAQYKTKSEKFENDYKTMVKVQNDLQNQRSAKDARIKELEKGLADMTELETKMKDLKAKNQKIENEIKTQAKVRSQELQEQSNVVKELEGKIASIEPLKKEIEALKLSKEMLGKDYEAVVKAKAELENNKEDKDAQKVKVQGLETEIKRLESLAVEFENQLKKTMKDKDELAKEVKNYRGQITQLEMRVLEAEADSGTLKGKQQQMEANLAQALREKGDIFKKNKEYIETIDALKMQIEGLQRDLADSKAEKAALIEDHEKNAGGEIDRLKYQIEDLERQVQNWKDDKILAEKVAQIYKEANEEMEEGLEEVERKHQEKIDYYEM</sequence>
<name>A0A8S0SF54_OLEEU</name>
<accession>A0A8S0SF54</accession>
<feature type="coiled-coil region" evidence="1">
    <location>
        <begin position="46"/>
        <end position="80"/>
    </location>
</feature>
<evidence type="ECO:0000313" key="2">
    <source>
        <dbReference type="EMBL" id="CAA2990579.1"/>
    </source>
</evidence>
<gene>
    <name evidence="2" type="ORF">OLEA9_A111212</name>
</gene>
<protein>
    <submittedName>
        <fullName evidence="2">Uncharacterized protein</fullName>
    </submittedName>
</protein>
<dbReference type="Proteomes" id="UP000594638">
    <property type="component" value="Unassembled WGS sequence"/>
</dbReference>
<evidence type="ECO:0000313" key="3">
    <source>
        <dbReference type="Proteomes" id="UP000594638"/>
    </source>
</evidence>
<evidence type="ECO:0000256" key="1">
    <source>
        <dbReference type="SAM" id="Coils"/>
    </source>
</evidence>
<keyword evidence="1" id="KW-0175">Coiled coil</keyword>
<keyword evidence="3" id="KW-1185">Reference proteome</keyword>
<organism evidence="2 3">
    <name type="scientific">Olea europaea subsp. europaea</name>
    <dbReference type="NCBI Taxonomy" id="158383"/>
    <lineage>
        <taxon>Eukaryota</taxon>
        <taxon>Viridiplantae</taxon>
        <taxon>Streptophyta</taxon>
        <taxon>Embryophyta</taxon>
        <taxon>Tracheophyta</taxon>
        <taxon>Spermatophyta</taxon>
        <taxon>Magnoliopsida</taxon>
        <taxon>eudicotyledons</taxon>
        <taxon>Gunneridae</taxon>
        <taxon>Pentapetalae</taxon>
        <taxon>asterids</taxon>
        <taxon>lamiids</taxon>
        <taxon>Lamiales</taxon>
        <taxon>Oleaceae</taxon>
        <taxon>Oleeae</taxon>
        <taxon>Olea</taxon>
    </lineage>
</organism>
<feature type="non-terminal residue" evidence="2">
    <location>
        <position position="332"/>
    </location>
</feature>
<feature type="coiled-coil region" evidence="1">
    <location>
        <begin position="231"/>
        <end position="325"/>
    </location>
</feature>
<dbReference type="Gene3D" id="1.10.287.1490">
    <property type="match status" value="1"/>
</dbReference>
<proteinExistence type="predicted"/>
<dbReference type="AlphaFoldDB" id="A0A8S0SF54"/>
<reference evidence="2 3" key="1">
    <citation type="submission" date="2019-12" db="EMBL/GenBank/DDBJ databases">
        <authorList>
            <person name="Alioto T."/>
            <person name="Alioto T."/>
            <person name="Gomez Garrido J."/>
        </authorList>
    </citation>
    <scope>NUCLEOTIDE SEQUENCE [LARGE SCALE GENOMIC DNA]</scope>
</reference>
<dbReference type="EMBL" id="CACTIH010004328">
    <property type="protein sequence ID" value="CAA2990579.1"/>
    <property type="molecule type" value="Genomic_DNA"/>
</dbReference>
<feature type="coiled-coil region" evidence="1">
    <location>
        <begin position="123"/>
        <end position="202"/>
    </location>
</feature>